<proteinExistence type="inferred from homology"/>
<dbReference type="InterPro" id="IPR023043">
    <property type="entry name" value="NAD(P)H_OxRDtase_bac/plastid"/>
</dbReference>
<evidence type="ECO:0000256" key="13">
    <source>
        <dbReference type="RuleBase" id="RU003640"/>
    </source>
</evidence>
<dbReference type="GO" id="GO:0030964">
    <property type="term" value="C:NADH dehydrogenase complex"/>
    <property type="evidence" value="ECO:0007669"/>
    <property type="project" value="TreeGrafter"/>
</dbReference>
<keyword evidence="13" id="KW-0249">Electron transport</keyword>
<keyword evidence="14" id="KW-0560">Oxidoreductase</keyword>
<evidence type="ECO:0000256" key="12">
    <source>
        <dbReference type="ARBA" id="ARBA00049551"/>
    </source>
</evidence>
<evidence type="ECO:0000256" key="3">
    <source>
        <dbReference type="ARBA" id="ARBA00012944"/>
    </source>
</evidence>
<evidence type="ECO:0000256" key="2">
    <source>
        <dbReference type="ARBA" id="ARBA00008472"/>
    </source>
</evidence>
<dbReference type="HAMAP" id="MF_01394">
    <property type="entry name" value="NDH1_NuoA"/>
    <property type="match status" value="1"/>
</dbReference>
<evidence type="ECO:0000256" key="6">
    <source>
        <dbReference type="ARBA" id="ARBA00022692"/>
    </source>
</evidence>
<keyword evidence="10 13" id="KW-0830">Ubiquinone</keyword>
<comment type="similarity">
    <text evidence="2 13">Belongs to the complex I subunit 3 family.</text>
</comment>
<comment type="catalytic activity">
    <reaction evidence="12 13">
        <text>a ubiquinone + NADH + 5 H(+)(in) = a ubiquinol + NAD(+) + 4 H(+)(out)</text>
        <dbReference type="Rhea" id="RHEA:29091"/>
        <dbReference type="Rhea" id="RHEA-COMP:9565"/>
        <dbReference type="Rhea" id="RHEA-COMP:9566"/>
        <dbReference type="ChEBI" id="CHEBI:15378"/>
        <dbReference type="ChEBI" id="CHEBI:16389"/>
        <dbReference type="ChEBI" id="CHEBI:17976"/>
        <dbReference type="ChEBI" id="CHEBI:57540"/>
        <dbReference type="ChEBI" id="CHEBI:57945"/>
        <dbReference type="EC" id="7.1.1.2"/>
    </reaction>
</comment>
<dbReference type="EC" id="7.1.1.2" evidence="3 13"/>
<geneLocation type="mitochondrion" evidence="14"/>
<dbReference type="InterPro" id="IPR038430">
    <property type="entry name" value="NDAH_ubi_oxred_su3_sf"/>
</dbReference>
<protein>
    <recommendedName>
        <fullName evidence="4 13">NADH-ubiquinone oxidoreductase chain 3</fullName>
        <ecNumber evidence="3 13">7.1.1.2</ecNumber>
    </recommendedName>
</protein>
<dbReference type="GO" id="GO:0008137">
    <property type="term" value="F:NADH dehydrogenase (ubiquinone) activity"/>
    <property type="evidence" value="ECO:0007669"/>
    <property type="project" value="UniProtKB-UniRule"/>
</dbReference>
<keyword evidence="13 14" id="KW-0496">Mitochondrion</keyword>
<reference evidence="14" key="1">
    <citation type="journal article" date="2012" name="Genome Biol. Evol.">
        <title>Evolution of linear mitochondrial genomes in medusozoan cnidarians.</title>
        <authorList>
            <person name="Kayal E."/>
            <person name="Bentlage B."/>
            <person name="Collins A.G."/>
            <person name="Kayal M."/>
            <person name="Pirro S."/>
            <person name="Lavrov D.V."/>
        </authorList>
    </citation>
    <scope>NUCLEOTIDE SEQUENCE</scope>
</reference>
<gene>
    <name evidence="14" type="primary">nad3</name>
</gene>
<dbReference type="PANTHER" id="PTHR11058">
    <property type="entry name" value="NADH-UBIQUINONE OXIDOREDUCTASE CHAIN 3"/>
    <property type="match status" value="1"/>
</dbReference>
<evidence type="ECO:0000313" key="14">
    <source>
        <dbReference type="EMBL" id="AER54506.1"/>
    </source>
</evidence>
<feature type="transmembrane region" description="Helical" evidence="13">
    <location>
        <begin position="7"/>
        <end position="29"/>
    </location>
</feature>
<name>G9ISI0_9CNID</name>
<keyword evidence="13" id="KW-0679">Respiratory chain</keyword>
<evidence type="ECO:0000256" key="11">
    <source>
        <dbReference type="ARBA" id="ARBA00023136"/>
    </source>
</evidence>
<dbReference type="FunFam" id="1.20.58.1610:FF:000004">
    <property type="entry name" value="NADH-quinone oxidoreductase subunit A"/>
    <property type="match status" value="1"/>
</dbReference>
<dbReference type="Gene3D" id="1.20.58.1610">
    <property type="entry name" value="NADH:ubiquinone/plastoquinone oxidoreductase, chain 3"/>
    <property type="match status" value="1"/>
</dbReference>
<dbReference type="AlphaFoldDB" id="G9ISI0"/>
<dbReference type="Pfam" id="PF00507">
    <property type="entry name" value="Oxidored_q4"/>
    <property type="match status" value="1"/>
</dbReference>
<evidence type="ECO:0000256" key="10">
    <source>
        <dbReference type="ARBA" id="ARBA00023075"/>
    </source>
</evidence>
<dbReference type="GO" id="GO:0016651">
    <property type="term" value="F:oxidoreductase activity, acting on NAD(P)H"/>
    <property type="evidence" value="ECO:0007669"/>
    <property type="project" value="InterPro"/>
</dbReference>
<dbReference type="GO" id="GO:0031966">
    <property type="term" value="C:mitochondrial membrane"/>
    <property type="evidence" value="ECO:0007669"/>
    <property type="project" value="UniProtKB-SubCell"/>
</dbReference>
<keyword evidence="9 13" id="KW-0520">NAD</keyword>
<evidence type="ECO:0000256" key="8">
    <source>
        <dbReference type="ARBA" id="ARBA00022989"/>
    </source>
</evidence>
<keyword evidence="6 13" id="KW-0812">Transmembrane</keyword>
<keyword evidence="7 13" id="KW-1278">Translocase</keyword>
<comment type="subcellular location">
    <subcellularLocation>
        <location evidence="1">Membrane</location>
        <topology evidence="1">Multi-pass membrane protein</topology>
    </subcellularLocation>
    <subcellularLocation>
        <location evidence="13">Mitochondrion membrane</location>
        <topology evidence="13">Multi-pass membrane protein</topology>
    </subcellularLocation>
</comment>
<evidence type="ECO:0000256" key="7">
    <source>
        <dbReference type="ARBA" id="ARBA00022967"/>
    </source>
</evidence>
<accession>G9ISI0</accession>
<evidence type="ECO:0000256" key="9">
    <source>
        <dbReference type="ARBA" id="ARBA00023027"/>
    </source>
</evidence>
<feature type="transmembrane region" description="Helical" evidence="13">
    <location>
        <begin position="56"/>
        <end position="78"/>
    </location>
</feature>
<dbReference type="PANTHER" id="PTHR11058:SF9">
    <property type="entry name" value="NADH-UBIQUINONE OXIDOREDUCTASE CHAIN 3"/>
    <property type="match status" value="1"/>
</dbReference>
<evidence type="ECO:0000256" key="1">
    <source>
        <dbReference type="ARBA" id="ARBA00004141"/>
    </source>
</evidence>
<dbReference type="InterPro" id="IPR000440">
    <property type="entry name" value="NADH_UbQ/plastoQ_OxRdtase_su3"/>
</dbReference>
<keyword evidence="8 13" id="KW-1133">Transmembrane helix</keyword>
<evidence type="ECO:0000256" key="5">
    <source>
        <dbReference type="ARBA" id="ARBA00022448"/>
    </source>
</evidence>
<keyword evidence="5 13" id="KW-0813">Transport</keyword>
<evidence type="ECO:0000256" key="4">
    <source>
        <dbReference type="ARBA" id="ARBA00021007"/>
    </source>
</evidence>
<organism evidence="14">
    <name type="scientific">Ectopleura larynx</name>
    <dbReference type="NCBI Taxonomy" id="264052"/>
    <lineage>
        <taxon>Eukaryota</taxon>
        <taxon>Metazoa</taxon>
        <taxon>Cnidaria</taxon>
        <taxon>Hydrozoa</taxon>
        <taxon>Hydroidolina</taxon>
        <taxon>Anthoathecata</taxon>
        <taxon>Aplanulata</taxon>
        <taxon>Tubulariidae</taxon>
        <taxon>Ectopleura</taxon>
    </lineage>
</organism>
<dbReference type="EMBL" id="JN700938">
    <property type="protein sequence ID" value="AER54506.1"/>
    <property type="molecule type" value="Genomic_DNA"/>
</dbReference>
<feature type="transmembrane region" description="Helical" evidence="13">
    <location>
        <begin position="90"/>
        <end position="111"/>
    </location>
</feature>
<comment type="function">
    <text evidence="13">Core subunit of the mitochondrial membrane respiratory chain NADH dehydrogenase (Complex I) which catalyzes electron transfer from NADH through the respiratory chain, using ubiquinone as an electron acceptor. Essential for the catalytic activity of complex I.</text>
</comment>
<keyword evidence="11 13" id="KW-0472">Membrane</keyword>
<sequence>MNSELKVIIIFILISLILCLVLSLASLILSNKSPDKEKVTVYECGFNPFHTPGQPFSIKFFLIAILFLIFDLEVSFLFPWSMSSNQVNIFGQNIIILFLIILISGLIYEWVKGGLDWE</sequence>